<evidence type="ECO:0000256" key="1">
    <source>
        <dbReference type="SAM" id="MobiDB-lite"/>
    </source>
</evidence>
<accession>A0AAV5NX61</accession>
<evidence type="ECO:0000313" key="3">
    <source>
        <dbReference type="EMBL" id="GLQ75172.1"/>
    </source>
</evidence>
<sequence length="441" mass="48311">MNRIACLLLSLLAFPGFALTKVDVFQSEIVLTEEENAEDLAKAQGLEQVLIKASGQKTVASNPVIEKAKKSTGPYLSQISFGQLDGQETLKVAFSPRQIQGLLTQAGLPYWSENRASILMWIIEEDRYERQIVWEQSGSNVTKLLNQYADSRGLPITVPVGDFDDVTGISAPEIWGAFVEPISRASSRYPADAVLVLRVQHLSSGRASVRWTLFDQSPEQMLGSQQSPMSGQERGEFNSTLQTVVDSISDYFASKSAVQVSDVSTESVTVQFLDVKSSRDFFQLESLFEGLNSVASTEILKIKGNDVTFKVNLLAPVVDFQRELENFKQVRAFTLDAYVESEEEQRVESTPVESTDPQTAEPELVAPEIADEGAVETDVATGETTDQLVSDELSVEGDTSEAPVQTDDSSTVDGVPSISAEVVEEATPEEKADLVYEWLGL</sequence>
<dbReference type="RefSeq" id="WP_185829868.1">
    <property type="nucleotide sequence ID" value="NZ_AP025144.1"/>
</dbReference>
<dbReference type="EMBL" id="BSNX01000067">
    <property type="protein sequence ID" value="GLQ75172.1"/>
    <property type="molecule type" value="Genomic_DNA"/>
</dbReference>
<feature type="region of interest" description="Disordered" evidence="1">
    <location>
        <begin position="342"/>
        <end position="361"/>
    </location>
</feature>
<proteinExistence type="predicted"/>
<protein>
    <recommendedName>
        <fullName evidence="5">DUF2066 domain-containing protein</fullName>
    </recommendedName>
</protein>
<evidence type="ECO:0000256" key="2">
    <source>
        <dbReference type="SAM" id="SignalP"/>
    </source>
</evidence>
<dbReference type="Proteomes" id="UP001156690">
    <property type="component" value="Unassembled WGS sequence"/>
</dbReference>
<feature type="region of interest" description="Disordered" evidence="1">
    <location>
        <begin position="392"/>
        <end position="414"/>
    </location>
</feature>
<keyword evidence="4" id="KW-1185">Reference proteome</keyword>
<comment type="caution">
    <text evidence="3">The sequence shown here is derived from an EMBL/GenBank/DDBJ whole genome shotgun (WGS) entry which is preliminary data.</text>
</comment>
<dbReference type="Pfam" id="PF09839">
    <property type="entry name" value="DUF2066"/>
    <property type="match status" value="1"/>
</dbReference>
<organism evidence="3 4">
    <name type="scientific">Vibrio penaeicida</name>
    <dbReference type="NCBI Taxonomy" id="104609"/>
    <lineage>
        <taxon>Bacteria</taxon>
        <taxon>Pseudomonadati</taxon>
        <taxon>Pseudomonadota</taxon>
        <taxon>Gammaproteobacteria</taxon>
        <taxon>Vibrionales</taxon>
        <taxon>Vibrionaceae</taxon>
        <taxon>Vibrio</taxon>
    </lineage>
</organism>
<reference evidence="4" key="1">
    <citation type="journal article" date="2019" name="Int. J. Syst. Evol. Microbiol.">
        <title>The Global Catalogue of Microorganisms (GCM) 10K type strain sequencing project: providing services to taxonomists for standard genome sequencing and annotation.</title>
        <authorList>
            <consortium name="The Broad Institute Genomics Platform"/>
            <consortium name="The Broad Institute Genome Sequencing Center for Infectious Disease"/>
            <person name="Wu L."/>
            <person name="Ma J."/>
        </authorList>
    </citation>
    <scope>NUCLEOTIDE SEQUENCE [LARGE SCALE GENOMIC DNA]</scope>
    <source>
        <strain evidence="4">NBRC 15640</strain>
    </source>
</reference>
<feature type="compositionally biased region" description="Polar residues" evidence="1">
    <location>
        <begin position="402"/>
        <end position="412"/>
    </location>
</feature>
<gene>
    <name evidence="3" type="ORF">GCM10007932_45340</name>
</gene>
<name>A0AAV5NX61_9VIBR</name>
<dbReference type="AlphaFoldDB" id="A0AAV5NX61"/>
<evidence type="ECO:0008006" key="5">
    <source>
        <dbReference type="Google" id="ProtNLM"/>
    </source>
</evidence>
<evidence type="ECO:0000313" key="4">
    <source>
        <dbReference type="Proteomes" id="UP001156690"/>
    </source>
</evidence>
<feature type="signal peptide" evidence="2">
    <location>
        <begin position="1"/>
        <end position="18"/>
    </location>
</feature>
<keyword evidence="2" id="KW-0732">Signal</keyword>
<dbReference type="InterPro" id="IPR018642">
    <property type="entry name" value="DUF2066"/>
</dbReference>
<feature type="chain" id="PRO_5043652433" description="DUF2066 domain-containing protein" evidence="2">
    <location>
        <begin position="19"/>
        <end position="441"/>
    </location>
</feature>